<organism evidence="2">
    <name type="scientific">Pseudictyota dubia</name>
    <dbReference type="NCBI Taxonomy" id="2749911"/>
    <lineage>
        <taxon>Eukaryota</taxon>
        <taxon>Sar</taxon>
        <taxon>Stramenopiles</taxon>
        <taxon>Ochrophyta</taxon>
        <taxon>Bacillariophyta</taxon>
        <taxon>Mediophyceae</taxon>
        <taxon>Biddulphiophycidae</taxon>
        <taxon>Eupodiscales</taxon>
        <taxon>Odontellaceae</taxon>
        <taxon>Pseudictyota</taxon>
    </lineage>
</organism>
<accession>A0A2U9NQX1</accession>
<dbReference type="EMBL" id="MG755801">
    <property type="protein sequence ID" value="AWT39489.1"/>
    <property type="molecule type" value="Genomic_DNA"/>
</dbReference>
<dbReference type="GeneID" id="36959204"/>
<protein>
    <submittedName>
        <fullName evidence="2">Uncharacterized protein</fullName>
    </submittedName>
</protein>
<evidence type="ECO:0000313" key="2">
    <source>
        <dbReference type="EMBL" id="AWT39489.1"/>
    </source>
</evidence>
<sequence length="426" mass="50578">MMDLVTKLLVFLIQIDQETILNFFGISDPNIIAINSDYQTIYGNAESIPISTSVSFETLRIIIQAIIDYSKRGLSLVDVENICLFITFIRFIILTVKYNIKTSFYICSISLFAAALWYFHAREVVLNWSGTIKGLGMKELSRARSSALEDKNAYKMSYRSLIVTEFRKQLPTKFSYTDNEVRSGSDFFSLKFALTKSALRDEYRIDPISMFFSRMPKSISSVTDKIYYTIFDNLLPRIVNQCIRTFKAMWPITSWVYFTRVWKQYCPYLIRWHWTFLQTYDWIEQYLFKLAIRVSIYAWNLQRAGIYDRPAIIAVGLRCMLYLEFLFIFYALTHALFSQYFYVPFLTENTELHVGPRPKESLYSGGYTDWQEYNSRWKPYGLEGRNKSGFPKLWYGWLGKDRQIPQKLNKFSRKLFRKLRQLFFRR</sequence>
<keyword evidence="1" id="KW-1133">Transmembrane helix</keyword>
<geneLocation type="chloroplast" evidence="2"/>
<name>A0A2U9NQX1_9STRA</name>
<keyword evidence="1" id="KW-0812">Transmembrane</keyword>
<feature type="transmembrane region" description="Helical" evidence="1">
    <location>
        <begin position="311"/>
        <end position="332"/>
    </location>
</feature>
<keyword evidence="1" id="KW-0472">Membrane</keyword>
<gene>
    <name evidence="2" type="primary">ycf90</name>
</gene>
<keyword evidence="2" id="KW-0150">Chloroplast</keyword>
<dbReference type="RefSeq" id="YP_009496776.1">
    <property type="nucleotide sequence ID" value="NC_038002.1"/>
</dbReference>
<dbReference type="AlphaFoldDB" id="A0A2U9NQX1"/>
<dbReference type="Pfam" id="PF17088">
    <property type="entry name" value="YCF90"/>
    <property type="match status" value="1"/>
</dbReference>
<reference evidence="2" key="1">
    <citation type="journal article" date="2018" name="Adv. Bot. Res.">
        <title>Evolution of the Plastid Genomes in Diatoms.</title>
        <authorList>
            <person name="Yu M."/>
            <person name="Ashworth M.P."/>
            <person name="Hajrah N.H."/>
            <person name="Khiyami M.A."/>
            <person name="Sabir M.J."/>
            <person name="Alhebshi A.M."/>
            <person name="Al-Malki A.L."/>
            <person name="Sabir J.S.M."/>
            <person name="Theriot E.C."/>
            <person name="Jansen R.K."/>
        </authorList>
    </citation>
    <scope>NUCLEOTIDE SEQUENCE</scope>
</reference>
<evidence type="ECO:0000256" key="1">
    <source>
        <dbReference type="SAM" id="Phobius"/>
    </source>
</evidence>
<keyword evidence="2" id="KW-0934">Plastid</keyword>
<dbReference type="InterPro" id="IPR031383">
    <property type="entry name" value="Ycf90"/>
</dbReference>
<proteinExistence type="predicted"/>